<reference evidence="2" key="1">
    <citation type="submission" date="2021-04" db="EMBL/GenBank/DDBJ databases">
        <title>Microbacterium tenobrionis sp. nov. and Microbacterium allomyrinae sp. nov., isolated from larvae of Tenobrio molitor and Allomyrina dichotoma, respectively.</title>
        <authorList>
            <person name="Lee S.D."/>
        </authorList>
    </citation>
    <scope>NUCLEOTIDE SEQUENCE</scope>
    <source>
        <strain evidence="2">YMB-B2</strain>
    </source>
</reference>
<dbReference type="EMBL" id="JAGTTM010000004">
    <property type="protein sequence ID" value="MCC2030114.1"/>
    <property type="molecule type" value="Genomic_DNA"/>
</dbReference>
<keyword evidence="3" id="KW-1185">Reference proteome</keyword>
<sequence>MLQPALLISHEGGIARGVRLQEFGLSRRVLSEAVKDGTILRVRPGVFANVSTDRRLVAAAEHGGALTCGGGLRLHGIWTLQDDLVPHVWLGGTGRVHHPRECTCVGHFFGGTMRLGLAPLEIVLVHVFHCHGDEAFFAALESALRTGRIRAAAKDRIRRRLPARARWLVDLARNDADSGLESLLRLRLHVLGIRLVCQVDIPTVGRVDFVIGDRLILEVDGKENHDGGAHRHKDLVRDAAASALGYETLRFDYAQIVHDWQSVEAAVVAALVRT</sequence>
<gene>
    <name evidence="2" type="ORF">KEC56_11415</name>
</gene>
<proteinExistence type="predicted"/>
<dbReference type="Gene3D" id="3.40.960.10">
    <property type="entry name" value="VSR Endonuclease"/>
    <property type="match status" value="1"/>
</dbReference>
<evidence type="ECO:0000313" key="3">
    <source>
        <dbReference type="Proteomes" id="UP001139289"/>
    </source>
</evidence>
<evidence type="ECO:0000313" key="2">
    <source>
        <dbReference type="EMBL" id="MCC2030114.1"/>
    </source>
</evidence>
<dbReference type="Pfam" id="PF04480">
    <property type="entry name" value="DUF559"/>
    <property type="match status" value="1"/>
</dbReference>
<name>A0A9X1LQK9_9MICO</name>
<evidence type="ECO:0000259" key="1">
    <source>
        <dbReference type="Pfam" id="PF04480"/>
    </source>
</evidence>
<comment type="caution">
    <text evidence="2">The sequence shown here is derived from an EMBL/GenBank/DDBJ whole genome shotgun (WGS) entry which is preliminary data.</text>
</comment>
<dbReference type="AlphaFoldDB" id="A0A9X1LQK9"/>
<dbReference type="InterPro" id="IPR007569">
    <property type="entry name" value="DUF559"/>
</dbReference>
<dbReference type="Proteomes" id="UP001139289">
    <property type="component" value="Unassembled WGS sequence"/>
</dbReference>
<organism evidence="2 3">
    <name type="scientific">Microbacterium tenebrionis</name>
    <dbReference type="NCBI Taxonomy" id="2830665"/>
    <lineage>
        <taxon>Bacteria</taxon>
        <taxon>Bacillati</taxon>
        <taxon>Actinomycetota</taxon>
        <taxon>Actinomycetes</taxon>
        <taxon>Micrococcales</taxon>
        <taxon>Microbacteriaceae</taxon>
        <taxon>Microbacterium</taxon>
    </lineage>
</organism>
<dbReference type="SUPFAM" id="SSF52980">
    <property type="entry name" value="Restriction endonuclease-like"/>
    <property type="match status" value="1"/>
</dbReference>
<dbReference type="InterPro" id="IPR011335">
    <property type="entry name" value="Restrct_endonuc-II-like"/>
</dbReference>
<feature type="domain" description="DUF559" evidence="1">
    <location>
        <begin position="192"/>
        <end position="270"/>
    </location>
</feature>
<dbReference type="RefSeq" id="WP_227531055.1">
    <property type="nucleotide sequence ID" value="NZ_JAGTTM010000004.1"/>
</dbReference>
<protein>
    <submittedName>
        <fullName evidence="2">DUF559 domain-containing protein</fullName>
    </submittedName>
</protein>
<accession>A0A9X1LQK9</accession>